<dbReference type="InterPro" id="IPR032675">
    <property type="entry name" value="LRR_dom_sf"/>
</dbReference>
<dbReference type="Gene3D" id="3.80.10.10">
    <property type="entry name" value="Ribonuclease Inhibitor"/>
    <property type="match status" value="1"/>
</dbReference>
<keyword evidence="3" id="KW-1185">Reference proteome</keyword>
<dbReference type="AlphaFoldDB" id="A0AAD2JKX2"/>
<dbReference type="InterPro" id="IPR053139">
    <property type="entry name" value="Surface_bspA-like"/>
</dbReference>
<proteinExistence type="predicted"/>
<reference evidence="2" key="1">
    <citation type="submission" date="2023-08" db="EMBL/GenBank/DDBJ databases">
        <authorList>
            <person name="Audoor S."/>
            <person name="Bilcke G."/>
        </authorList>
    </citation>
    <scope>NUCLEOTIDE SEQUENCE</scope>
</reference>
<dbReference type="SUPFAM" id="SSF52058">
    <property type="entry name" value="L domain-like"/>
    <property type="match status" value="1"/>
</dbReference>
<comment type="caution">
    <text evidence="2">The sequence shown here is derived from an EMBL/GenBank/DDBJ whole genome shotgun (WGS) entry which is preliminary data.</text>
</comment>
<evidence type="ECO:0008006" key="4">
    <source>
        <dbReference type="Google" id="ProtNLM"/>
    </source>
</evidence>
<dbReference type="Proteomes" id="UP001295423">
    <property type="component" value="Unassembled WGS sequence"/>
</dbReference>
<organism evidence="2 3">
    <name type="scientific">Cylindrotheca closterium</name>
    <dbReference type="NCBI Taxonomy" id="2856"/>
    <lineage>
        <taxon>Eukaryota</taxon>
        <taxon>Sar</taxon>
        <taxon>Stramenopiles</taxon>
        <taxon>Ochrophyta</taxon>
        <taxon>Bacillariophyta</taxon>
        <taxon>Bacillariophyceae</taxon>
        <taxon>Bacillariophycidae</taxon>
        <taxon>Bacillariales</taxon>
        <taxon>Bacillariaceae</taxon>
        <taxon>Cylindrotheca</taxon>
    </lineage>
</organism>
<dbReference type="PANTHER" id="PTHR45661:SF3">
    <property type="entry name" value="IG-LIKE DOMAIN-CONTAINING PROTEIN"/>
    <property type="match status" value="1"/>
</dbReference>
<feature type="region of interest" description="Disordered" evidence="1">
    <location>
        <begin position="395"/>
        <end position="414"/>
    </location>
</feature>
<name>A0AAD2JKX2_9STRA</name>
<dbReference type="InterPro" id="IPR026906">
    <property type="entry name" value="LRR_5"/>
</dbReference>
<evidence type="ECO:0000313" key="2">
    <source>
        <dbReference type="EMBL" id="CAJ1959884.1"/>
    </source>
</evidence>
<dbReference type="PANTHER" id="PTHR45661">
    <property type="entry name" value="SURFACE ANTIGEN"/>
    <property type="match status" value="1"/>
</dbReference>
<gene>
    <name evidence="2" type="ORF">CYCCA115_LOCUS18303</name>
</gene>
<evidence type="ECO:0000256" key="1">
    <source>
        <dbReference type="SAM" id="MobiDB-lite"/>
    </source>
</evidence>
<accession>A0AAD2JKX2</accession>
<evidence type="ECO:0000313" key="3">
    <source>
        <dbReference type="Proteomes" id="UP001295423"/>
    </source>
</evidence>
<sequence length="501" mass="56320">MVDQIFYYNDPEAEPPLEVKHVVIDASQLEALPEEGLSHRPELTKIEFQNSVDESSMIVEIGDRAFNFCASLHSIFQMPSTLQRIGQAAFHLCSTLGFLHLPDGIQVIGEGAFESCVSLLTIRIPSSVLRLERATFRDCRQLRSIELPPTLESIGGVAFVGCLELVNIYIPDSVIMERNSFFFSGCTKLDFLAQRSEDDTTTSMDEAIVLGLRNRFTDLPIHEICYYQSYHSLEENLDRLKQMVSLQFYDFEQHVDDLGMSPFHVLSLSADPKPKLAEALTNKIVKENLAVDRLRRGCLDILKCRLCLLSPCSSSSSRMDSYYDQQQEQQFAPRLLSDAHGHGALFFACLNIAPGSTEMIKYMFRLNSSKELAQFGLPRWRDEIFSLIDRELDGNDGTRTTTMNEEEDDSSSANLDYQNRLQKIVLMGRHVARYRLKEKLSILELAVWKAAQRLEEPGGGGGSSKSSACQEHRQTCRTLCGADVITSNVLPFLSAAARDAD</sequence>
<dbReference type="Pfam" id="PF13306">
    <property type="entry name" value="LRR_5"/>
    <property type="match status" value="1"/>
</dbReference>
<dbReference type="EMBL" id="CAKOGP040002025">
    <property type="protein sequence ID" value="CAJ1959884.1"/>
    <property type="molecule type" value="Genomic_DNA"/>
</dbReference>
<protein>
    <recommendedName>
        <fullName evidence="4">Leucine-rich repeat protein</fullName>
    </recommendedName>
</protein>